<dbReference type="Gene3D" id="3.10.450.50">
    <property type="match status" value="1"/>
</dbReference>
<dbReference type="Proteomes" id="UP001166784">
    <property type="component" value="Unassembled WGS sequence"/>
</dbReference>
<dbReference type="InterPro" id="IPR009959">
    <property type="entry name" value="Cyclase_SnoaL-like"/>
</dbReference>
<gene>
    <name evidence="1" type="ORF">MMA15_03075</name>
</gene>
<proteinExistence type="predicted"/>
<keyword evidence="2" id="KW-1185">Reference proteome</keyword>
<dbReference type="Pfam" id="PF07366">
    <property type="entry name" value="SnoaL"/>
    <property type="match status" value="1"/>
</dbReference>
<protein>
    <submittedName>
        <fullName evidence="1">Ester cyclase</fullName>
    </submittedName>
</protein>
<dbReference type="PANTHER" id="PTHR38436:SF1">
    <property type="entry name" value="ESTER CYCLASE"/>
    <property type="match status" value="1"/>
</dbReference>
<evidence type="ECO:0000313" key="2">
    <source>
        <dbReference type="Proteomes" id="UP001166784"/>
    </source>
</evidence>
<comment type="caution">
    <text evidence="1">The sequence shown here is derived from an EMBL/GenBank/DDBJ whole genome shotgun (WGS) entry which is preliminary data.</text>
</comment>
<sequence length="142" mass="16347">MPDEDHYAKLLRRHMDVENAHRLEETLATLTEDCRFDDRALGRVYEGHGGAAEYYAMWWDAFDVQVSAEDLRFTSSGRAVARTWWRGLHVKTFLGLPATYRELELPVAIFVTLRDGLIAGEQLYWDRMTLFEQLGGVGLPAR</sequence>
<reference evidence="1" key="2">
    <citation type="journal article" date="2023" name="Int. J. Syst. Evol. Microbiol.">
        <title>Streptomyces marispadix sp. nov., isolated from marine beach sediment of the Northern Coast of Portugal.</title>
        <authorList>
            <person name="dos Santos J.D.N."/>
            <person name="Vitorino I.R."/>
            <person name="Kallscheuer N."/>
            <person name="Srivastava A."/>
            <person name="Krautwurst S."/>
            <person name="Marz M."/>
            <person name="Jogler C."/>
            <person name="Lobo Da Cunha A."/>
            <person name="Catita J."/>
            <person name="Goncalves H."/>
            <person name="Gonzalez I."/>
            <person name="Reyes F."/>
            <person name="Lage O.M."/>
        </authorList>
    </citation>
    <scope>NUCLEOTIDE SEQUENCE</scope>
    <source>
        <strain evidence="1">M600PL45_2</strain>
    </source>
</reference>
<reference evidence="1" key="1">
    <citation type="submission" date="2022-03" db="EMBL/GenBank/DDBJ databases">
        <authorList>
            <person name="Santos J.D.N."/>
            <person name="Kallscheuer N."/>
            <person name="Jogler C."/>
            <person name="Lage O.M."/>
        </authorList>
    </citation>
    <scope>NUCLEOTIDE SEQUENCE</scope>
    <source>
        <strain evidence="1">M600PL45_2</strain>
    </source>
</reference>
<organism evidence="1 2">
    <name type="scientific">Streptomyces marispadix</name>
    <dbReference type="NCBI Taxonomy" id="2922868"/>
    <lineage>
        <taxon>Bacteria</taxon>
        <taxon>Bacillati</taxon>
        <taxon>Actinomycetota</taxon>
        <taxon>Actinomycetes</taxon>
        <taxon>Kitasatosporales</taxon>
        <taxon>Streptomycetaceae</taxon>
        <taxon>Streptomyces</taxon>
    </lineage>
</organism>
<dbReference type="PANTHER" id="PTHR38436">
    <property type="entry name" value="POLYKETIDE CYCLASE SNOAL-LIKE DOMAIN"/>
    <property type="match status" value="1"/>
</dbReference>
<dbReference type="InterPro" id="IPR032710">
    <property type="entry name" value="NTF2-like_dom_sf"/>
</dbReference>
<dbReference type="RefSeq" id="WP_241057379.1">
    <property type="nucleotide sequence ID" value="NZ_JAKWJU010000002.1"/>
</dbReference>
<name>A0ABS9STB9_9ACTN</name>
<evidence type="ECO:0000313" key="1">
    <source>
        <dbReference type="EMBL" id="MCH6159433.1"/>
    </source>
</evidence>
<dbReference type="EMBL" id="JAKWJU010000002">
    <property type="protein sequence ID" value="MCH6159433.1"/>
    <property type="molecule type" value="Genomic_DNA"/>
</dbReference>
<dbReference type="SUPFAM" id="SSF54427">
    <property type="entry name" value="NTF2-like"/>
    <property type="match status" value="1"/>
</dbReference>
<accession>A0ABS9STB9</accession>